<feature type="transmembrane region" description="Helical" evidence="2">
    <location>
        <begin position="53"/>
        <end position="73"/>
    </location>
</feature>
<feature type="transmembrane region" description="Helical" evidence="2">
    <location>
        <begin position="20"/>
        <end position="41"/>
    </location>
</feature>
<comment type="similarity">
    <text evidence="1">Belongs to the polysaccharide synthase family.</text>
</comment>
<dbReference type="Proteomes" id="UP000678281">
    <property type="component" value="Unassembled WGS sequence"/>
</dbReference>
<gene>
    <name evidence="4" type="ORF">KD146_13900</name>
</gene>
<feature type="transmembrane region" description="Helical" evidence="2">
    <location>
        <begin position="118"/>
        <end position="137"/>
    </location>
</feature>
<protein>
    <submittedName>
        <fullName evidence="4">Polysaccharide biosynthesis protein</fullName>
    </submittedName>
</protein>
<evidence type="ECO:0000256" key="2">
    <source>
        <dbReference type="SAM" id="Phobius"/>
    </source>
</evidence>
<dbReference type="SUPFAM" id="SSF53335">
    <property type="entry name" value="S-adenosyl-L-methionine-dependent methyltransferases"/>
    <property type="match status" value="1"/>
</dbReference>
<dbReference type="PANTHER" id="PTHR43318">
    <property type="entry name" value="UDP-N-ACETYLGLUCOSAMINE 4,6-DEHYDRATASE"/>
    <property type="match status" value="1"/>
</dbReference>
<feature type="transmembrane region" description="Helical" evidence="2">
    <location>
        <begin position="85"/>
        <end position="106"/>
    </location>
</feature>
<name>A0A942E910_9HYPH</name>
<dbReference type="InterPro" id="IPR051203">
    <property type="entry name" value="Polysaccharide_Synthase-Rel"/>
</dbReference>
<keyword evidence="5" id="KW-1185">Reference proteome</keyword>
<dbReference type="InterPro" id="IPR036291">
    <property type="entry name" value="NAD(P)-bd_dom_sf"/>
</dbReference>
<comment type="caution">
    <text evidence="4">The sequence shown here is derived from an EMBL/GenBank/DDBJ whole genome shotgun (WGS) entry which is preliminary data.</text>
</comment>
<dbReference type="RefSeq" id="WP_212659423.1">
    <property type="nucleotide sequence ID" value="NZ_JAGXTP010000002.1"/>
</dbReference>
<feature type="domain" description="Polysaccharide biosynthesis protein CapD-like" evidence="3">
    <location>
        <begin position="290"/>
        <end position="582"/>
    </location>
</feature>
<accession>A0A942E910</accession>
<dbReference type="CDD" id="cd05237">
    <property type="entry name" value="UDP_invert_4-6DH_SDR_e"/>
    <property type="match status" value="1"/>
</dbReference>
<feature type="transmembrane region" description="Helical" evidence="2">
    <location>
        <begin position="149"/>
        <end position="171"/>
    </location>
</feature>
<dbReference type="SUPFAM" id="SSF51735">
    <property type="entry name" value="NAD(P)-binding Rossmann-fold domains"/>
    <property type="match status" value="1"/>
</dbReference>
<keyword evidence="2" id="KW-0812">Transmembrane</keyword>
<proteinExistence type="inferred from homology"/>
<dbReference type="PANTHER" id="PTHR43318:SF1">
    <property type="entry name" value="POLYSACCHARIDE BIOSYNTHESIS PROTEIN EPSC-RELATED"/>
    <property type="match status" value="1"/>
</dbReference>
<dbReference type="InterPro" id="IPR029063">
    <property type="entry name" value="SAM-dependent_MTases_sf"/>
</dbReference>
<keyword evidence="2" id="KW-0472">Membrane</keyword>
<dbReference type="Pfam" id="PF02719">
    <property type="entry name" value="Polysacc_synt_2"/>
    <property type="match status" value="1"/>
</dbReference>
<keyword evidence="2" id="KW-1133">Transmembrane helix</keyword>
<reference evidence="4" key="1">
    <citation type="submission" date="2021-04" db="EMBL/GenBank/DDBJ databases">
        <title>Devosia litorisediminis sp. nov., isolated from a sand dune.</title>
        <authorList>
            <person name="Park S."/>
            <person name="Yoon J.-H."/>
        </authorList>
    </citation>
    <scope>NUCLEOTIDE SEQUENCE</scope>
    <source>
        <strain evidence="4">BSSL-BM10</strain>
    </source>
</reference>
<evidence type="ECO:0000313" key="5">
    <source>
        <dbReference type="Proteomes" id="UP000678281"/>
    </source>
</evidence>
<dbReference type="InterPro" id="IPR003869">
    <property type="entry name" value="Polysac_CapD-like"/>
</dbReference>
<organism evidence="4 5">
    <name type="scientific">Devosia litorisediminis</name>
    <dbReference type="NCBI Taxonomy" id="2829817"/>
    <lineage>
        <taxon>Bacteria</taxon>
        <taxon>Pseudomonadati</taxon>
        <taxon>Pseudomonadota</taxon>
        <taxon>Alphaproteobacteria</taxon>
        <taxon>Hyphomicrobiales</taxon>
        <taxon>Devosiaceae</taxon>
        <taxon>Devosia</taxon>
    </lineage>
</organism>
<dbReference type="Pfam" id="PF13727">
    <property type="entry name" value="CoA_binding_3"/>
    <property type="match status" value="1"/>
</dbReference>
<dbReference type="Gene3D" id="3.40.50.720">
    <property type="entry name" value="NAD(P)-binding Rossmann-like Domain"/>
    <property type="match status" value="2"/>
</dbReference>
<dbReference type="AlphaFoldDB" id="A0A942E910"/>
<evidence type="ECO:0000313" key="4">
    <source>
        <dbReference type="EMBL" id="MBS3849791.1"/>
    </source>
</evidence>
<dbReference type="EMBL" id="JAGXTP010000002">
    <property type="protein sequence ID" value="MBS3849791.1"/>
    <property type="molecule type" value="Genomic_DNA"/>
</dbReference>
<evidence type="ECO:0000256" key="1">
    <source>
        <dbReference type="ARBA" id="ARBA00007430"/>
    </source>
</evidence>
<evidence type="ECO:0000259" key="3">
    <source>
        <dbReference type="Pfam" id="PF02719"/>
    </source>
</evidence>
<sequence length="634" mass="68706">MIRELAARILSISRRWKRVVLVTSDVLLLVLAAWASLAIRLDTFRLPGTMDNWFAILSAPVVAIPIFVGMGLYRPVVRYLPERAMWTTFQATALAVMAWVLVAFMAQLMWRGSLPRSVPIIFFALTCVLLIGSRFLAKWLISHLGRDVLVHRPSVVIYGAGSAGTLLALSLKSTHDVVAFVDDDPTLHRREVANVRVHPPSALPALLANYAVQQIILSMPSISAGRRKAVVSDVSRHGVKVQSLPGISDFVTGKYLVSQVREIEIDDLLGRSTVPPDLDLIRQMVAGKTIMVTGAGGSIGSELCRKISQWRPQRLVLFEANEFALYKIDRELAGNGDAAVVPVLGSVTDEALVRRTMGHYAVDAVFHAAAHKHVPLVEANALEGIENNVFGTKTVVDAAFAVGVKNFVLISTDKAVRPTNVMGATKRWAELIVREKAVEAAAANTGQKFCAVRFGNVLGSNGSVVPLFKDQIAHGGPITLTDPAMTRYFMSIKEAAELIVQAGALSKGGDVFLLDMGEPMLISELAENMVRLAGLSVRSVDNPHGDIEIVAVGKRPGEKLYEELFYDDAAAERTRHPKILRAAAASDDLQMQQKLDVLRSALHEADESLARSLLFGLVVEADVSVAGCPDKASA</sequence>